<feature type="domain" description="AAA" evidence="1">
    <location>
        <begin position="3"/>
        <end position="177"/>
    </location>
</feature>
<dbReference type="CDD" id="cd02042">
    <property type="entry name" value="ParAB_family"/>
    <property type="match status" value="1"/>
</dbReference>
<accession>A0A1G2B0F8</accession>
<reference evidence="2 3" key="1">
    <citation type="journal article" date="2016" name="Nat. Commun.">
        <title>Thousands of microbial genomes shed light on interconnected biogeochemical processes in an aquifer system.</title>
        <authorList>
            <person name="Anantharaman K."/>
            <person name="Brown C.T."/>
            <person name="Hug L.A."/>
            <person name="Sharon I."/>
            <person name="Castelle C.J."/>
            <person name="Probst A.J."/>
            <person name="Thomas B.C."/>
            <person name="Singh A."/>
            <person name="Wilkins M.J."/>
            <person name="Karaoz U."/>
            <person name="Brodie E.L."/>
            <person name="Williams K.H."/>
            <person name="Hubbard S.S."/>
            <person name="Banfield J.F."/>
        </authorList>
    </citation>
    <scope>NUCLEOTIDE SEQUENCE [LARGE SCALE GENOMIC DNA]</scope>
</reference>
<dbReference type="InterPro" id="IPR025669">
    <property type="entry name" value="AAA_dom"/>
</dbReference>
<dbReference type="AlphaFoldDB" id="A0A1G2B0F8"/>
<dbReference type="PIRSF" id="PIRSF009320">
    <property type="entry name" value="Nuc_binding_HP_1000"/>
    <property type="match status" value="1"/>
</dbReference>
<dbReference type="InterPro" id="IPR027417">
    <property type="entry name" value="P-loop_NTPase"/>
</dbReference>
<evidence type="ECO:0000259" key="1">
    <source>
        <dbReference type="Pfam" id="PF13614"/>
    </source>
</evidence>
<dbReference type="FunFam" id="3.40.50.300:FF:000285">
    <property type="entry name" value="Sporulation initiation inhibitor Soj"/>
    <property type="match status" value="1"/>
</dbReference>
<name>A0A1G2B0F8_9BACT</name>
<gene>
    <name evidence="2" type="ORF">A3F54_01675</name>
</gene>
<dbReference type="Proteomes" id="UP000176952">
    <property type="component" value="Unassembled WGS sequence"/>
</dbReference>
<dbReference type="EMBL" id="MHKD01000025">
    <property type="protein sequence ID" value="OGY82681.1"/>
    <property type="molecule type" value="Genomic_DNA"/>
</dbReference>
<dbReference type="SUPFAM" id="SSF52540">
    <property type="entry name" value="P-loop containing nucleoside triphosphate hydrolases"/>
    <property type="match status" value="1"/>
</dbReference>
<evidence type="ECO:0000313" key="3">
    <source>
        <dbReference type="Proteomes" id="UP000176952"/>
    </source>
</evidence>
<organism evidence="2 3">
    <name type="scientific">Candidatus Kerfeldbacteria bacterium RIFCSPHIGHO2_12_FULL_48_17</name>
    <dbReference type="NCBI Taxonomy" id="1798542"/>
    <lineage>
        <taxon>Bacteria</taxon>
        <taxon>Candidatus Kerfeldiibacteriota</taxon>
    </lineage>
</organism>
<dbReference type="Pfam" id="PF13614">
    <property type="entry name" value="AAA_31"/>
    <property type="match status" value="1"/>
</dbReference>
<evidence type="ECO:0000313" key="2">
    <source>
        <dbReference type="EMBL" id="OGY82681.1"/>
    </source>
</evidence>
<dbReference type="Gene3D" id="3.40.50.300">
    <property type="entry name" value="P-loop containing nucleotide triphosphate hydrolases"/>
    <property type="match status" value="1"/>
</dbReference>
<protein>
    <recommendedName>
        <fullName evidence="1">AAA domain-containing protein</fullName>
    </recommendedName>
</protein>
<dbReference type="PANTHER" id="PTHR13696:SF52">
    <property type="entry name" value="PARA FAMILY PROTEIN CT_582"/>
    <property type="match status" value="1"/>
</dbReference>
<dbReference type="PANTHER" id="PTHR13696">
    <property type="entry name" value="P-LOOP CONTAINING NUCLEOSIDE TRIPHOSPHATE HYDROLASE"/>
    <property type="match status" value="1"/>
</dbReference>
<dbReference type="InterPro" id="IPR050678">
    <property type="entry name" value="DNA_Partitioning_ATPase"/>
</dbReference>
<proteinExistence type="predicted"/>
<dbReference type="STRING" id="1798542.A3F54_01675"/>
<comment type="caution">
    <text evidence="2">The sequence shown here is derived from an EMBL/GenBank/DDBJ whole genome shotgun (WGS) entry which is preliminary data.</text>
</comment>
<sequence length="261" mass="28556">MARIISVVNQKGGVGKTTTAVSLASILAEAGRLVLLVDMDPQGNATSGFGYNSRDMQKGLYEVLLGETDFRSIALDTIVRGCRLAPATMSLAGASVELVNMEQREFRLKMAFAEVDHVYDYIIIDCPPSLGLLTVNALAASREVVIPVQAEYYALEGLGQLVNTINLVRENLNPDLSVLGVVLTMYDKRNRLSRDVMDEIYQHFPDRIFRSVIPRAVRLAEAPSHGKPITLYDAGSKGARSYEKLAREIIATESAPAQIKV</sequence>